<dbReference type="GO" id="GO:0034657">
    <property type="term" value="C:GID complex"/>
    <property type="evidence" value="ECO:0007669"/>
    <property type="project" value="TreeGrafter"/>
</dbReference>
<dbReference type="CDD" id="cd16659">
    <property type="entry name" value="RING-Ubox_Emp"/>
    <property type="match status" value="1"/>
</dbReference>
<evidence type="ECO:0000256" key="4">
    <source>
        <dbReference type="ARBA" id="ARBA00022771"/>
    </source>
</evidence>
<reference evidence="10" key="2">
    <citation type="submission" date="2021-12" db="EMBL/GenBank/DDBJ databases">
        <title>Resequencing data analysis of finger millet.</title>
        <authorList>
            <person name="Hatakeyama M."/>
            <person name="Aluri S."/>
            <person name="Balachadran M.T."/>
            <person name="Sivarajan S.R."/>
            <person name="Poveda L."/>
            <person name="Shimizu-Inatsugi R."/>
            <person name="Schlapbach R."/>
            <person name="Sreeman S.M."/>
            <person name="Shimizu K.K."/>
        </authorList>
    </citation>
    <scope>NUCLEOTIDE SEQUENCE</scope>
</reference>
<dbReference type="InterPro" id="IPR013144">
    <property type="entry name" value="CRA_dom"/>
</dbReference>
<evidence type="ECO:0000313" key="10">
    <source>
        <dbReference type="EMBL" id="GJM94690.1"/>
    </source>
</evidence>
<dbReference type="PROSITE" id="PS50897">
    <property type="entry name" value="CTLH"/>
    <property type="match status" value="1"/>
</dbReference>
<evidence type="ECO:0000256" key="7">
    <source>
        <dbReference type="SAM" id="MobiDB-lite"/>
    </source>
</evidence>
<dbReference type="EMBL" id="BQKI01000005">
    <property type="protein sequence ID" value="GJM94690.1"/>
    <property type="molecule type" value="Genomic_DNA"/>
</dbReference>
<dbReference type="GO" id="GO:0005634">
    <property type="term" value="C:nucleus"/>
    <property type="evidence" value="ECO:0007669"/>
    <property type="project" value="TreeGrafter"/>
</dbReference>
<evidence type="ECO:0000256" key="5">
    <source>
        <dbReference type="ARBA" id="ARBA00022833"/>
    </source>
</evidence>
<dbReference type="InterPro" id="IPR006595">
    <property type="entry name" value="CTLH_C"/>
</dbReference>
<evidence type="ECO:0000256" key="3">
    <source>
        <dbReference type="ARBA" id="ARBA00022723"/>
    </source>
</evidence>
<dbReference type="SMART" id="SM00757">
    <property type="entry name" value="CRA"/>
    <property type="match status" value="1"/>
</dbReference>
<comment type="subcellular location">
    <subcellularLocation>
        <location evidence="1">Cytoplasm</location>
    </subcellularLocation>
</comment>
<dbReference type="PANTHER" id="PTHR12170">
    <property type="entry name" value="MACROPHAGE ERYTHROBLAST ATTACHER-RELATED"/>
    <property type="match status" value="1"/>
</dbReference>
<dbReference type="GO" id="GO:0043161">
    <property type="term" value="P:proteasome-mediated ubiquitin-dependent protein catabolic process"/>
    <property type="evidence" value="ECO:0007669"/>
    <property type="project" value="InterPro"/>
</dbReference>
<gene>
    <name evidence="10" type="primary">ga11361</name>
    <name evidence="10" type="ORF">PR202_ga11361</name>
</gene>
<evidence type="ECO:0000313" key="11">
    <source>
        <dbReference type="Proteomes" id="UP001054889"/>
    </source>
</evidence>
<dbReference type="GO" id="GO:0005737">
    <property type="term" value="C:cytoplasm"/>
    <property type="evidence" value="ECO:0007669"/>
    <property type="project" value="UniProtKB-SubCell"/>
</dbReference>
<dbReference type="PROSITE" id="PS50896">
    <property type="entry name" value="LISH"/>
    <property type="match status" value="1"/>
</dbReference>
<dbReference type="Pfam" id="PF13445">
    <property type="entry name" value="zf-RING_UBOX"/>
    <property type="match status" value="1"/>
</dbReference>
<feature type="domain" description="RING-Gid-type" evidence="9">
    <location>
        <begin position="337"/>
        <end position="410"/>
    </location>
</feature>
<dbReference type="GO" id="GO:0008270">
    <property type="term" value="F:zinc ion binding"/>
    <property type="evidence" value="ECO:0007669"/>
    <property type="project" value="UniProtKB-KW"/>
</dbReference>
<dbReference type="InterPro" id="IPR024964">
    <property type="entry name" value="CTLH/CRA"/>
</dbReference>
<dbReference type="PANTHER" id="PTHR12170:SF2">
    <property type="entry name" value="E3 UBIQUITIN-PROTEIN TRANSFERASE MAEA"/>
    <property type="match status" value="1"/>
</dbReference>
<feature type="region of interest" description="Disordered" evidence="7">
    <location>
        <begin position="1"/>
        <end position="21"/>
    </location>
</feature>
<organism evidence="10 11">
    <name type="scientific">Eleusine coracana subsp. coracana</name>
    <dbReference type="NCBI Taxonomy" id="191504"/>
    <lineage>
        <taxon>Eukaryota</taxon>
        <taxon>Viridiplantae</taxon>
        <taxon>Streptophyta</taxon>
        <taxon>Embryophyta</taxon>
        <taxon>Tracheophyta</taxon>
        <taxon>Spermatophyta</taxon>
        <taxon>Magnoliopsida</taxon>
        <taxon>Liliopsida</taxon>
        <taxon>Poales</taxon>
        <taxon>Poaceae</taxon>
        <taxon>PACMAD clade</taxon>
        <taxon>Chloridoideae</taxon>
        <taxon>Cynodonteae</taxon>
        <taxon>Eleusininae</taxon>
        <taxon>Eleusine</taxon>
    </lineage>
</organism>
<name>A0AAV5C973_ELECO</name>
<protein>
    <recommendedName>
        <fullName evidence="12">Macrophage erythroblast attacher</fullName>
    </recommendedName>
</protein>
<evidence type="ECO:0000256" key="6">
    <source>
        <dbReference type="PROSITE-ProRule" id="PRU01215"/>
    </source>
</evidence>
<evidence type="ECO:0000256" key="2">
    <source>
        <dbReference type="ARBA" id="ARBA00022490"/>
    </source>
</evidence>
<keyword evidence="2" id="KW-0963">Cytoplasm</keyword>
<dbReference type="PROSITE" id="PS51867">
    <property type="entry name" value="ZF_RING_GID"/>
    <property type="match status" value="1"/>
</dbReference>
<comment type="caution">
    <text evidence="10">The sequence shown here is derived from an EMBL/GenBank/DDBJ whole genome shotgun (WGS) entry which is preliminary data.</text>
</comment>
<dbReference type="Pfam" id="PF10607">
    <property type="entry name" value="CTLH"/>
    <property type="match status" value="1"/>
</dbReference>
<feature type="zinc finger region" description="RING-Gid-type" evidence="6">
    <location>
        <begin position="337"/>
        <end position="410"/>
    </location>
</feature>
<dbReference type="InterPro" id="IPR045098">
    <property type="entry name" value="Fyv10_fam"/>
</dbReference>
<dbReference type="Proteomes" id="UP001054889">
    <property type="component" value="Unassembled WGS sequence"/>
</dbReference>
<keyword evidence="5" id="KW-0862">Zinc</keyword>
<dbReference type="InterPro" id="IPR044063">
    <property type="entry name" value="ZF_RING_GID"/>
</dbReference>
<accession>A0AAV5C973</accession>
<dbReference type="SUPFAM" id="SSF57850">
    <property type="entry name" value="RING/U-box"/>
    <property type="match status" value="1"/>
</dbReference>
<dbReference type="InterPro" id="IPR006594">
    <property type="entry name" value="LisH"/>
</dbReference>
<keyword evidence="3" id="KW-0479">Metal-binding</keyword>
<dbReference type="InterPro" id="IPR027370">
    <property type="entry name" value="Znf-RING_euk"/>
</dbReference>
<reference evidence="10" key="1">
    <citation type="journal article" date="2018" name="DNA Res.">
        <title>Multiple hybrid de novo genome assembly of finger millet, an orphan allotetraploid crop.</title>
        <authorList>
            <person name="Hatakeyama M."/>
            <person name="Aluri S."/>
            <person name="Balachadran M.T."/>
            <person name="Sivarajan S.R."/>
            <person name="Patrignani A."/>
            <person name="Gruter S."/>
            <person name="Poveda L."/>
            <person name="Shimizu-Inatsugi R."/>
            <person name="Baeten J."/>
            <person name="Francoijs K.J."/>
            <person name="Nataraja K.N."/>
            <person name="Reddy Y.A.N."/>
            <person name="Phadnis S."/>
            <person name="Ravikumar R.L."/>
            <person name="Schlapbach R."/>
            <person name="Sreeman S.M."/>
            <person name="Shimizu K.K."/>
        </authorList>
    </citation>
    <scope>NUCLEOTIDE SEQUENCE</scope>
</reference>
<sequence>MDMAIDTPSPSPAPSAAAGRQTRAAEAVRLEHQLVRVPLEALRSTVRVNHRLAEKEIAAVLSSASSTPVESSAAAVDHLTSLVSRLHGLKRKALLFVWIPPKTRSFLDDALFPDAFQMEEGARAEELQVQRCRARLDRLATASTGDDGEWEDMRLKRILVDYMLRMSYYDSAAMLAETSGIQDLVDIDVFLDAKRVIDSLENKEIGPALAWCAENKSRLKKSKSKLEFLLRLQEFVELVKAKNCTQAIVYARKYLAPWGSTHMKELQRVTATLVFRSSTNCGPYKVLFEQNQWDRLVDQFKQEFCKLYGMTLEPLLNIYLQAGLTALKTPLCVEGNCPKEDPLSLDGFRKLAEPLPFSKQHHSKLVCYITKELMDTENPPRVLPNGYVYSEKALQEMSKKNDGNITCPRTGEVCKFEDCVRAFIS</sequence>
<dbReference type="SMART" id="SM00668">
    <property type="entry name" value="CTLH"/>
    <property type="match status" value="1"/>
</dbReference>
<evidence type="ECO:0000256" key="1">
    <source>
        <dbReference type="ARBA" id="ARBA00004496"/>
    </source>
</evidence>
<dbReference type="GO" id="GO:0061630">
    <property type="term" value="F:ubiquitin protein ligase activity"/>
    <property type="evidence" value="ECO:0007669"/>
    <property type="project" value="InterPro"/>
</dbReference>
<keyword evidence="11" id="KW-1185">Reference proteome</keyword>
<keyword evidence="4 6" id="KW-0863">Zinc-finger</keyword>
<evidence type="ECO:0000259" key="8">
    <source>
        <dbReference type="PROSITE" id="PS50897"/>
    </source>
</evidence>
<feature type="domain" description="CTLH" evidence="8">
    <location>
        <begin position="189"/>
        <end position="246"/>
    </location>
</feature>
<proteinExistence type="predicted"/>
<evidence type="ECO:0008006" key="12">
    <source>
        <dbReference type="Google" id="ProtNLM"/>
    </source>
</evidence>
<evidence type="ECO:0000259" key="9">
    <source>
        <dbReference type="PROSITE" id="PS51867"/>
    </source>
</evidence>
<dbReference type="AlphaFoldDB" id="A0AAV5C973"/>